<reference evidence="2 3" key="2">
    <citation type="journal article" date="2007" name="Genome Biol.">
        <title>Assembly of the Candida albicans genome into sixteen supercontigs aligned on the eight chromosomes.</title>
        <authorList>
            <person name="van het Hoog M."/>
            <person name="Rast T.J."/>
            <person name="Martchenko M."/>
            <person name="Grindle S."/>
            <person name="Dignard D."/>
            <person name="Hogues H."/>
            <person name="Cuomo C."/>
            <person name="Berriman M."/>
            <person name="Scherer S."/>
            <person name="Magee B.B."/>
            <person name="Whiteway M."/>
            <person name="Chibana H."/>
            <person name="Nantel A."/>
            <person name="Magee P.T."/>
        </authorList>
    </citation>
    <scope>GENOME REANNOTATION</scope>
    <source>
        <strain evidence="3">SC5314 / ATCC MYA-2876</strain>
    </source>
</reference>
<evidence type="ECO:0000313" key="1">
    <source>
        <dbReference type="CGD" id="CAL0000179533"/>
    </source>
</evidence>
<protein>
    <recommendedName>
        <fullName evidence="4">RRM domain-containing protein</fullName>
    </recommendedName>
</protein>
<dbReference type="Gene3D" id="3.30.70.330">
    <property type="match status" value="1"/>
</dbReference>
<evidence type="ECO:0008006" key="4">
    <source>
        <dbReference type="Google" id="ProtNLM"/>
    </source>
</evidence>
<dbReference type="GO" id="GO:0000463">
    <property type="term" value="P:maturation of LSU-rRNA from tricistronic rRNA transcript (SSU-rRNA, 5.8S rRNA, LSU-rRNA)"/>
    <property type="evidence" value="ECO:0000318"/>
    <property type="project" value="GO_Central"/>
</dbReference>
<dbReference type="OrthoDB" id="7763451at2759"/>
<proteinExistence type="predicted"/>
<dbReference type="InterPro" id="IPR035979">
    <property type="entry name" value="RBD_domain_sf"/>
</dbReference>
<sequence>MSSVIASNIPSKTTPAQVKEFFESQAGEVSDLIPLADNGKVQKFEVLFKDRKSVSTALDLSEAYIDEVAIRVNEVPELTDGQVGKAPQQ</sequence>
<dbReference type="VEuPathDB" id="FungiDB:C5_04480C_A"/>
<dbReference type="GO" id="GO:0003723">
    <property type="term" value="F:RNA binding"/>
    <property type="evidence" value="ECO:0000318"/>
    <property type="project" value="GO_Central"/>
</dbReference>
<dbReference type="RefSeq" id="XP_019330978.1">
    <property type="nucleotide sequence ID" value="XM_019475433.1"/>
</dbReference>
<dbReference type="GO" id="GO:0005730">
    <property type="term" value="C:nucleolus"/>
    <property type="evidence" value="ECO:0000318"/>
    <property type="project" value="GO_Central"/>
</dbReference>
<gene>
    <name evidence="2" type="ordered locus">CAALFM_C504480CA</name>
    <name evidence="1" type="ordered locus">orf19.3932.1</name>
</gene>
<reference evidence="2 3" key="1">
    <citation type="journal article" date="2004" name="Proc. Natl. Acad. Sci. U.S.A.">
        <title>The diploid genome sequence of Candida albicans.</title>
        <authorList>
            <person name="Jones T."/>
            <person name="Federspiel N.A."/>
            <person name="Chibana H."/>
            <person name="Dungan J."/>
            <person name="Kalman S."/>
            <person name="Magee B.B."/>
            <person name="Newport G."/>
            <person name="Thorstenson Y.R."/>
            <person name="Agabian N."/>
            <person name="Magee P.T."/>
            <person name="Davis R.W."/>
            <person name="Scherer S."/>
        </authorList>
    </citation>
    <scope>NUCLEOTIDE SEQUENCE [LARGE SCALE GENOMIC DNA]</scope>
    <source>
        <strain evidence="3">SC5314 / ATCC MYA-2876</strain>
    </source>
</reference>
<dbReference type="EMBL" id="CP017627">
    <property type="protein sequence ID" value="AOW29855.1"/>
    <property type="molecule type" value="Genomic_DNA"/>
</dbReference>
<dbReference type="KEGG" id="cal:CAALFM_C504480CA"/>
<dbReference type="CGD" id="CAL0000179533">
    <property type="gene designation" value="orf19.3932.1"/>
</dbReference>
<dbReference type="InterPro" id="IPR012677">
    <property type="entry name" value="Nucleotide-bd_a/b_plait_sf"/>
</dbReference>
<dbReference type="SMR" id="A0A1D8PP03"/>
<accession>A0A1D8PP03</accession>
<reference evidence="2 3" key="3">
    <citation type="journal article" date="2013" name="Genome Biol.">
        <title>Assembly of a phased diploid Candida albicans genome facilitates allele-specific measurements and provides a simple model for repeat and indel structure.</title>
        <authorList>
            <person name="Muzzey D."/>
            <person name="Schwartz K."/>
            <person name="Weissman J.S."/>
            <person name="Sherlock G."/>
        </authorList>
    </citation>
    <scope>NUCLEOTIDE SEQUENCE [LARGE SCALE GENOMIC DNA]</scope>
    <source>
        <strain evidence="3">SC5314 / ATCC MYA-2876</strain>
    </source>
</reference>
<dbReference type="AlphaFoldDB" id="A0A1D8PP03"/>
<name>A0A1D8PP03_CANAL</name>
<dbReference type="SUPFAM" id="SSF54928">
    <property type="entry name" value="RNA-binding domain, RBD"/>
    <property type="match status" value="1"/>
</dbReference>
<evidence type="ECO:0000313" key="2">
    <source>
        <dbReference type="EMBL" id="AOW29855.1"/>
    </source>
</evidence>
<evidence type="ECO:0000313" key="3">
    <source>
        <dbReference type="Proteomes" id="UP000000559"/>
    </source>
</evidence>
<dbReference type="InParanoid" id="A0A1D8PP03"/>
<dbReference type="GeneID" id="30515317"/>
<dbReference type="Proteomes" id="UP000000559">
    <property type="component" value="Chromosome 5"/>
</dbReference>
<organism evidence="2 3">
    <name type="scientific">Candida albicans (strain SC5314 / ATCC MYA-2876)</name>
    <name type="common">Yeast</name>
    <dbReference type="NCBI Taxonomy" id="237561"/>
    <lineage>
        <taxon>Eukaryota</taxon>
        <taxon>Fungi</taxon>
        <taxon>Dikarya</taxon>
        <taxon>Ascomycota</taxon>
        <taxon>Saccharomycotina</taxon>
        <taxon>Pichiomycetes</taxon>
        <taxon>Debaryomycetaceae</taxon>
        <taxon>Candida/Lodderomyces clade</taxon>
        <taxon>Candida</taxon>
    </lineage>
</organism>
<keyword evidence="3" id="KW-1185">Reference proteome</keyword>